<dbReference type="PANTHER" id="PTHR45625:SF6">
    <property type="entry name" value="SPLICEOSOME-ASSOCIATED PROTEIN CWC27 HOMOLOG"/>
    <property type="match status" value="1"/>
</dbReference>
<dbReference type="Pfam" id="PF00160">
    <property type="entry name" value="Pro_isomerase"/>
    <property type="match status" value="1"/>
</dbReference>
<accession>A0A1C3KX95</accession>
<name>A0A1C3KX95_PLAOA</name>
<sequence length="501" mass="56799">MSEVYSIEPKTHGKVIIYTSLGELEVWLFSNECPIACQNFIQLCLNNYYNNNKFFRVIPKFLIQTGDHTNTGLHNEYAFKEPFKNEYNSRLKFLYMGCLSFANLNIDTPSNGSQFFITLDKVESLNNKSTLFGKVAKHSLYNLLKFNNIKTNKNDEPIEDVPCIEHIKIIENPFHHLVPFANYDEGSVNEKRQKQELEMGTGQRPKVGLKSNLLSFTGDASDDSEAGEAEAHEDEETSVKREVHPVTQSVAEQQAQPAAEQKAQPVAGQQAQPVAEQKAQPVAEQKAQPVAEQKAQPVAEQKAQPVAEGERDSLTADSNKGKTNEEKVNMLKEKTNAIEKSKKKKIKSALAVRHLADLDEAYLKRVKKYSKMSKREREKESLKKLEEFDNRLKSLFCSSGLSKMIRDSPTCYSNISTNSSRTFVCTTDATSKDGDAKHEWIQASGLKFRVDSSNAYEFEDIKKSLETLVVNSEGEKKKTYDSKFSVQNYLKKKRERHEHGK</sequence>
<feature type="compositionally biased region" description="Acidic residues" evidence="3">
    <location>
        <begin position="220"/>
        <end position="236"/>
    </location>
</feature>
<protein>
    <submittedName>
        <fullName evidence="5">Cyclophilin, putative</fullName>
    </submittedName>
</protein>
<dbReference type="InterPro" id="IPR029000">
    <property type="entry name" value="Cyclophilin-like_dom_sf"/>
</dbReference>
<comment type="subcellular location">
    <subcellularLocation>
        <location evidence="1">Nucleus</location>
    </subcellularLocation>
</comment>
<dbReference type="InterPro" id="IPR044666">
    <property type="entry name" value="Cyclophilin_A-like"/>
</dbReference>
<evidence type="ECO:0000256" key="1">
    <source>
        <dbReference type="ARBA" id="ARBA00004123"/>
    </source>
</evidence>
<dbReference type="Proteomes" id="UP000243200">
    <property type="component" value="Chromosome 13"/>
</dbReference>
<dbReference type="SUPFAM" id="SSF50891">
    <property type="entry name" value="Cyclophilin-like"/>
    <property type="match status" value="1"/>
</dbReference>
<dbReference type="AlphaFoldDB" id="A0A1C3KX95"/>
<evidence type="ECO:0000256" key="3">
    <source>
        <dbReference type="SAM" id="MobiDB-lite"/>
    </source>
</evidence>
<evidence type="ECO:0000313" key="5">
    <source>
        <dbReference type="EMBL" id="SBT78840.1"/>
    </source>
</evidence>
<dbReference type="InterPro" id="IPR002130">
    <property type="entry name" value="Cyclophilin-type_PPIase_dom"/>
</dbReference>
<dbReference type="EMBL" id="LT594517">
    <property type="protein sequence ID" value="SBT78840.1"/>
    <property type="molecule type" value="Genomic_DNA"/>
</dbReference>
<keyword evidence="2" id="KW-0539">Nucleus</keyword>
<proteinExistence type="predicted"/>
<dbReference type="GO" id="GO:0003755">
    <property type="term" value="F:peptidyl-prolyl cis-trans isomerase activity"/>
    <property type="evidence" value="ECO:0007669"/>
    <property type="project" value="InterPro"/>
</dbReference>
<feature type="compositionally biased region" description="Low complexity" evidence="3">
    <location>
        <begin position="248"/>
        <end position="277"/>
    </location>
</feature>
<dbReference type="OrthoDB" id="442970at2759"/>
<evidence type="ECO:0000256" key="2">
    <source>
        <dbReference type="ARBA" id="ARBA00023242"/>
    </source>
</evidence>
<dbReference type="VEuPathDB" id="PlasmoDB:POWCR01_130033400"/>
<dbReference type="PANTHER" id="PTHR45625">
    <property type="entry name" value="PEPTIDYL-PROLYL CIS-TRANS ISOMERASE-RELATED"/>
    <property type="match status" value="1"/>
</dbReference>
<evidence type="ECO:0000259" key="4">
    <source>
        <dbReference type="PROSITE" id="PS50072"/>
    </source>
</evidence>
<reference evidence="5 6" key="1">
    <citation type="submission" date="2016-06" db="EMBL/GenBank/DDBJ databases">
        <authorList>
            <consortium name="Pathogen Informatics"/>
        </authorList>
    </citation>
    <scope>NUCLEOTIDE SEQUENCE [LARGE SCALE GENOMIC DNA]</scope>
    <source>
        <strain evidence="5">PowCR01</strain>
    </source>
</reference>
<feature type="compositionally biased region" description="Basic and acidic residues" evidence="3">
    <location>
        <begin position="308"/>
        <end position="340"/>
    </location>
</feature>
<organism evidence="5 6">
    <name type="scientific">Plasmodium ovale</name>
    <name type="common">malaria parasite P. ovale</name>
    <dbReference type="NCBI Taxonomy" id="36330"/>
    <lineage>
        <taxon>Eukaryota</taxon>
        <taxon>Sar</taxon>
        <taxon>Alveolata</taxon>
        <taxon>Apicomplexa</taxon>
        <taxon>Aconoidasida</taxon>
        <taxon>Haemosporida</taxon>
        <taxon>Plasmodiidae</taxon>
        <taxon>Plasmodium</taxon>
        <taxon>Plasmodium (Plasmodium)</taxon>
    </lineage>
</organism>
<feature type="domain" description="PPIase cyclophilin-type" evidence="4">
    <location>
        <begin position="19"/>
        <end position="161"/>
    </location>
</feature>
<evidence type="ECO:0000313" key="6">
    <source>
        <dbReference type="Proteomes" id="UP000243200"/>
    </source>
</evidence>
<dbReference type="VEuPathDB" id="PlasmoDB:PocGH01_13036700"/>
<dbReference type="PRINTS" id="PR00153">
    <property type="entry name" value="CSAPPISMRASE"/>
</dbReference>
<dbReference type="GO" id="GO:0071013">
    <property type="term" value="C:catalytic step 2 spliceosome"/>
    <property type="evidence" value="ECO:0007669"/>
    <property type="project" value="TreeGrafter"/>
</dbReference>
<gene>
    <name evidence="5" type="primary">PowCR01_130033400</name>
    <name evidence="5" type="ORF">POWCR01_130033400</name>
</gene>
<dbReference type="PROSITE" id="PS50072">
    <property type="entry name" value="CSA_PPIASE_2"/>
    <property type="match status" value="1"/>
</dbReference>
<feature type="region of interest" description="Disordered" evidence="3">
    <location>
        <begin position="197"/>
        <end position="344"/>
    </location>
</feature>
<dbReference type="Gene3D" id="2.40.100.10">
    <property type="entry name" value="Cyclophilin-like"/>
    <property type="match status" value="1"/>
</dbReference>